<dbReference type="Pfam" id="PF00072">
    <property type="entry name" value="Response_reg"/>
    <property type="match status" value="1"/>
</dbReference>
<protein>
    <submittedName>
        <fullName evidence="4">Response regulator transcription factor</fullName>
    </submittedName>
</protein>
<comment type="caution">
    <text evidence="4">The sequence shown here is derived from an EMBL/GenBank/DDBJ whole genome shotgun (WGS) entry which is preliminary data.</text>
</comment>
<name>A0ABY2WN17_9FLAO</name>
<dbReference type="InterPro" id="IPR011006">
    <property type="entry name" value="CheY-like_superfamily"/>
</dbReference>
<dbReference type="PROSITE" id="PS50930">
    <property type="entry name" value="HTH_LYTTR"/>
    <property type="match status" value="1"/>
</dbReference>
<dbReference type="Gene3D" id="2.40.50.1020">
    <property type="entry name" value="LytTr DNA-binding domain"/>
    <property type="match status" value="1"/>
</dbReference>
<evidence type="ECO:0000259" key="2">
    <source>
        <dbReference type="PROSITE" id="PS50110"/>
    </source>
</evidence>
<dbReference type="InterPro" id="IPR046947">
    <property type="entry name" value="LytR-like"/>
</dbReference>
<evidence type="ECO:0000259" key="3">
    <source>
        <dbReference type="PROSITE" id="PS50930"/>
    </source>
</evidence>
<reference evidence="4 5" key="1">
    <citation type="submission" date="2019-05" db="EMBL/GenBank/DDBJ databases">
        <title>Flagellimonas sp. AsT0115, sp. nov., isolated from a marine red algae, Asparagopsis taxiformis.</title>
        <authorList>
            <person name="Kim J."/>
            <person name="Jeong S.E."/>
            <person name="Jeon C.O."/>
        </authorList>
    </citation>
    <scope>NUCLEOTIDE SEQUENCE [LARGE SCALE GENOMIC DNA]</scope>
    <source>
        <strain evidence="4 5">AsT0115</strain>
    </source>
</reference>
<dbReference type="InterPro" id="IPR001789">
    <property type="entry name" value="Sig_transdc_resp-reg_receiver"/>
</dbReference>
<dbReference type="Pfam" id="PF04397">
    <property type="entry name" value="LytTR"/>
    <property type="match status" value="1"/>
</dbReference>
<feature type="modified residue" description="4-aspartylphosphate" evidence="1">
    <location>
        <position position="176"/>
    </location>
</feature>
<dbReference type="InterPro" id="IPR007492">
    <property type="entry name" value="LytTR_DNA-bd_dom"/>
</dbReference>
<feature type="domain" description="Response regulatory" evidence="2">
    <location>
        <begin position="126"/>
        <end position="237"/>
    </location>
</feature>
<feature type="domain" description="HTH LytTR-type" evidence="3">
    <location>
        <begin position="266"/>
        <end position="369"/>
    </location>
</feature>
<keyword evidence="5" id="KW-1185">Reference proteome</keyword>
<proteinExistence type="predicted"/>
<dbReference type="SMART" id="SM00448">
    <property type="entry name" value="REC"/>
    <property type="match status" value="1"/>
</dbReference>
<dbReference type="PANTHER" id="PTHR37299">
    <property type="entry name" value="TRANSCRIPTIONAL REGULATOR-RELATED"/>
    <property type="match status" value="1"/>
</dbReference>
<dbReference type="Gene3D" id="3.40.50.2300">
    <property type="match status" value="1"/>
</dbReference>
<dbReference type="EMBL" id="VCNI01000002">
    <property type="protein sequence ID" value="TMU55774.1"/>
    <property type="molecule type" value="Genomic_DNA"/>
</dbReference>
<evidence type="ECO:0000256" key="1">
    <source>
        <dbReference type="PROSITE-ProRule" id="PRU00169"/>
    </source>
</evidence>
<dbReference type="SUPFAM" id="SSF52172">
    <property type="entry name" value="CheY-like"/>
    <property type="match status" value="1"/>
</dbReference>
<dbReference type="SMART" id="SM00850">
    <property type="entry name" value="LytTR"/>
    <property type="match status" value="1"/>
</dbReference>
<dbReference type="PANTHER" id="PTHR37299:SF1">
    <property type="entry name" value="STAGE 0 SPORULATION PROTEIN A HOMOLOG"/>
    <property type="match status" value="1"/>
</dbReference>
<accession>A0ABY2WN17</accession>
<organism evidence="4 5">
    <name type="scientific">Flagellimonas algicola</name>
    <dbReference type="NCBI Taxonomy" id="2583815"/>
    <lineage>
        <taxon>Bacteria</taxon>
        <taxon>Pseudomonadati</taxon>
        <taxon>Bacteroidota</taxon>
        <taxon>Flavobacteriia</taxon>
        <taxon>Flavobacteriales</taxon>
        <taxon>Flavobacteriaceae</taxon>
        <taxon>Flagellimonas</taxon>
    </lineage>
</organism>
<keyword evidence="1" id="KW-0597">Phosphoprotein</keyword>
<dbReference type="PROSITE" id="PS50110">
    <property type="entry name" value="RESPONSE_REGULATORY"/>
    <property type="match status" value="1"/>
</dbReference>
<sequence>MGAHHAYIKGENIDVAYDPDTDQVTTTGEITYGNDVSNSEGNTLDFSQLNNSSGLGADIGFIYEWRPDHAQFKSTNNDGKSLTNKGANKYKLKFGVSVTDIGKINNKEGEQVIYDLNKIQDYANFEGADLEDALQGNFDVAQELNSTAKTSLPTASNVSEAVKVLSVVSPDVVFLDIELQTGQGFDVLNQIKDPNFEVIFTTAFEKYAIKAIKFSSLDYLLKPIDLDELKQAVEKARNRMDTNVYREQIDTLMQNLSKETYRQEKICLATTIGMEFIKIEDIVLCKADGSYTSFVLRNKSKLMVSKHLKEYEHLLAEHQFMRVHNSFVINLREVKKYIKADGGYIIMSNDMHVSLSPRKKDELIEALKKL</sequence>
<gene>
    <name evidence="4" type="ORF">FGG15_10680</name>
</gene>
<evidence type="ECO:0000313" key="4">
    <source>
        <dbReference type="EMBL" id="TMU55774.1"/>
    </source>
</evidence>
<dbReference type="Proteomes" id="UP000751614">
    <property type="component" value="Unassembled WGS sequence"/>
</dbReference>
<evidence type="ECO:0000313" key="5">
    <source>
        <dbReference type="Proteomes" id="UP000751614"/>
    </source>
</evidence>